<proteinExistence type="inferred from homology"/>
<dbReference type="Proteomes" id="UP001596052">
    <property type="component" value="Unassembled WGS sequence"/>
</dbReference>
<keyword evidence="8 9" id="KW-0046">Antibiotic resistance</keyword>
<keyword evidence="4" id="KW-0645">Protease</keyword>
<keyword evidence="6 9" id="KW-0378">Hydrolase</keyword>
<evidence type="ECO:0000256" key="3">
    <source>
        <dbReference type="ARBA" id="ARBA00012865"/>
    </source>
</evidence>
<dbReference type="EC" id="3.5.2.6" evidence="3 9"/>
<feature type="region of interest" description="Disordered" evidence="10">
    <location>
        <begin position="651"/>
        <end position="681"/>
    </location>
</feature>
<evidence type="ECO:0000256" key="5">
    <source>
        <dbReference type="ARBA" id="ARBA00022729"/>
    </source>
</evidence>
<dbReference type="Pfam" id="PF03717">
    <property type="entry name" value="PBP_dimer"/>
    <property type="match status" value="1"/>
</dbReference>
<evidence type="ECO:0000259" key="12">
    <source>
        <dbReference type="Pfam" id="PF03717"/>
    </source>
</evidence>
<sequence length="689" mass="74694">MLFSYALTSSSLTSRLLAVGFGTLALLGPQVQAQVVLKAQPVESAEDEAKKQKAAVPEKQDLTASWATQKEARALTLSVPAPRGQIVDRHGIPFAQNRAANYLALVMPYMDKASDAQITAFARSTVDKVNAALGKAWSLSDDRVLLHYKHRRWLPLVFSVEEGLNVEITPDMEEKLKPLLGSSLVIQPAYLRHYPQGATACHIIGYTGKTRPLPTGPIVDGDPVFEEMEGREGIETAFDSDLKGQPGIVNVLFSPDGKRLSEDVRRAPSPGNNVVLSIDYNFQKYAENALKKHTTGGAMVIMDVTNGDILAMASNPGFDLNEFVPGIRQKRYDELTKDPHLPLYPRSFRGEYPPASTFKIVTALGALDSGKVDAKTMYDCPNALEIGDRVFKNWNKEGEGSMNVVSAIKRSCNTWFYRAALESGADYITNMALRLGFGERTGIPLKAEGEGFVPTNSYLLQHRGHKMLPGDLANIAIGQGMVLATPLQVCQCMAGLGDGTRIPQPRLVLQVQDLGDRVVQAYEPKDRKKIDLNPEQRQTVISGMVAVVNGGGGTGHAAAIKQAEIAGKTGTAQWRISKDQNLAWFTGFLPAGKPMFAFAVVYEGEPGEDISGGKKAAPIVNEVFTNIFEKAPADDPMLLAMKEVPKATLVEESTGGKTEEVPTARPAQAPPPPPPQKGIGGFFKRLFGR</sequence>
<dbReference type="Gene3D" id="3.90.1310.10">
    <property type="entry name" value="Penicillin-binding protein 2a (Domain 2)"/>
    <property type="match status" value="1"/>
</dbReference>
<reference evidence="14" key="1">
    <citation type="journal article" date="2019" name="Int. J. Syst. Evol. Microbiol.">
        <title>The Global Catalogue of Microorganisms (GCM) 10K type strain sequencing project: providing services to taxonomists for standard genome sequencing and annotation.</title>
        <authorList>
            <consortium name="The Broad Institute Genomics Platform"/>
            <consortium name="The Broad Institute Genome Sequencing Center for Infectious Disease"/>
            <person name="Wu L."/>
            <person name="Ma J."/>
        </authorList>
    </citation>
    <scope>NUCLEOTIDE SEQUENCE [LARGE SCALE GENOMIC DNA]</scope>
    <source>
        <strain evidence="14">CGMCC 4.1469</strain>
    </source>
</reference>
<comment type="catalytic activity">
    <reaction evidence="9">
        <text>a beta-lactam + H2O = a substituted beta-amino acid</text>
        <dbReference type="Rhea" id="RHEA:20401"/>
        <dbReference type="ChEBI" id="CHEBI:15377"/>
        <dbReference type="ChEBI" id="CHEBI:35627"/>
        <dbReference type="ChEBI" id="CHEBI:140347"/>
        <dbReference type="EC" id="3.5.2.6"/>
    </reaction>
</comment>
<evidence type="ECO:0000256" key="9">
    <source>
        <dbReference type="RuleBase" id="RU361140"/>
    </source>
</evidence>
<dbReference type="EMBL" id="JBHSMQ010000004">
    <property type="protein sequence ID" value="MFC5455469.1"/>
    <property type="molecule type" value="Genomic_DNA"/>
</dbReference>
<name>A0ABW0KPY3_9BACT</name>
<comment type="similarity">
    <text evidence="2 9">Belongs to the class-D beta-lactamase family.</text>
</comment>
<gene>
    <name evidence="13" type="ORF">ACFQDI_11425</name>
</gene>
<dbReference type="Pfam" id="PF00905">
    <property type="entry name" value="Transpeptidase"/>
    <property type="match status" value="1"/>
</dbReference>
<organism evidence="13 14">
    <name type="scientific">Prosthecobacter fluviatilis</name>
    <dbReference type="NCBI Taxonomy" id="445931"/>
    <lineage>
        <taxon>Bacteria</taxon>
        <taxon>Pseudomonadati</taxon>
        <taxon>Verrucomicrobiota</taxon>
        <taxon>Verrucomicrobiia</taxon>
        <taxon>Verrucomicrobiales</taxon>
        <taxon>Verrucomicrobiaceae</taxon>
        <taxon>Prosthecobacter</taxon>
    </lineage>
</organism>
<dbReference type="InterPro" id="IPR036138">
    <property type="entry name" value="PBP_dimer_sf"/>
</dbReference>
<keyword evidence="5" id="KW-0732">Signal</keyword>
<dbReference type="InterPro" id="IPR005311">
    <property type="entry name" value="PBP_dimer"/>
</dbReference>
<protein>
    <recommendedName>
        <fullName evidence="3 9">Beta-lactamase</fullName>
        <ecNumber evidence="3 9">3.5.2.6</ecNumber>
    </recommendedName>
</protein>
<evidence type="ECO:0000256" key="10">
    <source>
        <dbReference type="SAM" id="MobiDB-lite"/>
    </source>
</evidence>
<accession>A0ABW0KPY3</accession>
<dbReference type="InterPro" id="IPR012338">
    <property type="entry name" value="Beta-lactam/transpept-like"/>
</dbReference>
<evidence type="ECO:0000256" key="2">
    <source>
        <dbReference type="ARBA" id="ARBA00007898"/>
    </source>
</evidence>
<comment type="subcellular location">
    <subcellularLocation>
        <location evidence="1">Membrane</location>
    </subcellularLocation>
</comment>
<dbReference type="InterPro" id="IPR050515">
    <property type="entry name" value="Beta-lactam/transpept"/>
</dbReference>
<keyword evidence="4" id="KW-0121">Carboxypeptidase</keyword>
<dbReference type="SUPFAM" id="SSF56601">
    <property type="entry name" value="beta-lactamase/transpeptidase-like"/>
    <property type="match status" value="1"/>
</dbReference>
<feature type="domain" description="Penicillin-binding protein dimerisation" evidence="12">
    <location>
        <begin position="79"/>
        <end position="262"/>
    </location>
</feature>
<evidence type="ECO:0000256" key="8">
    <source>
        <dbReference type="ARBA" id="ARBA00023251"/>
    </source>
</evidence>
<evidence type="ECO:0000256" key="1">
    <source>
        <dbReference type="ARBA" id="ARBA00004370"/>
    </source>
</evidence>
<dbReference type="Gene3D" id="3.40.710.10">
    <property type="entry name" value="DD-peptidase/beta-lactamase superfamily"/>
    <property type="match status" value="1"/>
</dbReference>
<dbReference type="InterPro" id="IPR002137">
    <property type="entry name" value="Beta-lactam_class-D_AS"/>
</dbReference>
<dbReference type="PANTHER" id="PTHR30627">
    <property type="entry name" value="PEPTIDOGLYCAN D,D-TRANSPEPTIDASE"/>
    <property type="match status" value="1"/>
</dbReference>
<evidence type="ECO:0000256" key="4">
    <source>
        <dbReference type="ARBA" id="ARBA00022645"/>
    </source>
</evidence>
<evidence type="ECO:0000256" key="6">
    <source>
        <dbReference type="ARBA" id="ARBA00022801"/>
    </source>
</evidence>
<keyword evidence="7" id="KW-0472">Membrane</keyword>
<dbReference type="RefSeq" id="WP_377166585.1">
    <property type="nucleotide sequence ID" value="NZ_JBHSMQ010000004.1"/>
</dbReference>
<evidence type="ECO:0000256" key="7">
    <source>
        <dbReference type="ARBA" id="ARBA00023136"/>
    </source>
</evidence>
<dbReference type="PROSITE" id="PS00337">
    <property type="entry name" value="BETA_LACTAMASE_D"/>
    <property type="match status" value="1"/>
</dbReference>
<evidence type="ECO:0000313" key="14">
    <source>
        <dbReference type="Proteomes" id="UP001596052"/>
    </source>
</evidence>
<feature type="domain" description="Penicillin-binding protein transpeptidase" evidence="11">
    <location>
        <begin position="297"/>
        <end position="624"/>
    </location>
</feature>
<dbReference type="InterPro" id="IPR001460">
    <property type="entry name" value="PCN-bd_Tpept"/>
</dbReference>
<comment type="caution">
    <text evidence="13">The sequence shown here is derived from an EMBL/GenBank/DDBJ whole genome shotgun (WGS) entry which is preliminary data.</text>
</comment>
<dbReference type="SUPFAM" id="SSF56519">
    <property type="entry name" value="Penicillin binding protein dimerisation domain"/>
    <property type="match status" value="1"/>
</dbReference>
<keyword evidence="14" id="KW-1185">Reference proteome</keyword>
<evidence type="ECO:0000313" key="13">
    <source>
        <dbReference type="EMBL" id="MFC5455469.1"/>
    </source>
</evidence>
<evidence type="ECO:0000259" key="11">
    <source>
        <dbReference type="Pfam" id="PF00905"/>
    </source>
</evidence>